<proteinExistence type="predicted"/>
<accession>A0A511CZE3</accession>
<reference evidence="1 2" key="1">
    <citation type="submission" date="2019-07" db="EMBL/GenBank/DDBJ databases">
        <title>Whole genome shotgun sequence of Pseudonocardia asaccharolytica NBRC 16224.</title>
        <authorList>
            <person name="Hosoyama A."/>
            <person name="Uohara A."/>
            <person name="Ohji S."/>
            <person name="Ichikawa N."/>
        </authorList>
    </citation>
    <scope>NUCLEOTIDE SEQUENCE [LARGE SCALE GENOMIC DNA]</scope>
    <source>
        <strain evidence="1 2">NBRC 16224</strain>
    </source>
</reference>
<evidence type="ECO:0000313" key="2">
    <source>
        <dbReference type="Proteomes" id="UP000321328"/>
    </source>
</evidence>
<name>A0A511CZE3_9PSEU</name>
<protein>
    <submittedName>
        <fullName evidence="1">Uncharacterized protein</fullName>
    </submittedName>
</protein>
<dbReference type="EMBL" id="BJVI01000013">
    <property type="protein sequence ID" value="GEL17906.1"/>
    <property type="molecule type" value="Genomic_DNA"/>
</dbReference>
<dbReference type="Proteomes" id="UP000321328">
    <property type="component" value="Unassembled WGS sequence"/>
</dbReference>
<sequence>MARGSGAAPGAGLLGRLAGEDARGWCGAVPACAGPEALLRLLHAAALARRVLAVVADEHPRLPGHWCGLAAALPPVDALS</sequence>
<keyword evidence="2" id="KW-1185">Reference proteome</keyword>
<evidence type="ECO:0000313" key="1">
    <source>
        <dbReference type="EMBL" id="GEL17906.1"/>
    </source>
</evidence>
<dbReference type="AlphaFoldDB" id="A0A511CZE3"/>
<comment type="caution">
    <text evidence="1">The sequence shown here is derived from an EMBL/GenBank/DDBJ whole genome shotgun (WGS) entry which is preliminary data.</text>
</comment>
<organism evidence="1 2">
    <name type="scientific">Pseudonocardia asaccharolytica DSM 44247 = NBRC 16224</name>
    <dbReference type="NCBI Taxonomy" id="1123024"/>
    <lineage>
        <taxon>Bacteria</taxon>
        <taxon>Bacillati</taxon>
        <taxon>Actinomycetota</taxon>
        <taxon>Actinomycetes</taxon>
        <taxon>Pseudonocardiales</taxon>
        <taxon>Pseudonocardiaceae</taxon>
        <taxon>Pseudonocardia</taxon>
    </lineage>
</organism>
<gene>
    <name evidence="1" type="ORF">PA7_17430</name>
</gene>